<keyword evidence="1" id="KW-1133">Transmembrane helix</keyword>
<feature type="transmembrane region" description="Helical" evidence="1">
    <location>
        <begin position="6"/>
        <end position="24"/>
    </location>
</feature>
<keyword evidence="3" id="KW-1185">Reference proteome</keyword>
<keyword evidence="1" id="KW-0812">Transmembrane</keyword>
<proteinExistence type="predicted"/>
<protein>
    <submittedName>
        <fullName evidence="2">Uncharacterized protein</fullName>
    </submittedName>
</protein>
<evidence type="ECO:0000256" key="1">
    <source>
        <dbReference type="SAM" id="Phobius"/>
    </source>
</evidence>
<evidence type="ECO:0000313" key="2">
    <source>
        <dbReference type="EMBL" id="KAA0910274.1"/>
    </source>
</evidence>
<feature type="transmembrane region" description="Helical" evidence="1">
    <location>
        <begin position="31"/>
        <end position="52"/>
    </location>
</feature>
<gene>
    <name evidence="2" type="ORF">FLO80_17490</name>
</gene>
<feature type="transmembrane region" description="Helical" evidence="1">
    <location>
        <begin position="92"/>
        <end position="112"/>
    </location>
</feature>
<evidence type="ECO:0000313" key="3">
    <source>
        <dbReference type="Proteomes" id="UP000325291"/>
    </source>
</evidence>
<feature type="transmembrane region" description="Helical" evidence="1">
    <location>
        <begin position="58"/>
        <end position="80"/>
    </location>
</feature>
<reference evidence="2 3" key="1">
    <citation type="submission" date="2019-07" db="EMBL/GenBank/DDBJ databases">
        <title>Aquicoccus porphyridii gen. nov., sp. nov., isolated from a small marine red alga, Porphyridium marinum.</title>
        <authorList>
            <person name="Liu L."/>
        </authorList>
    </citation>
    <scope>NUCLEOTIDE SEQUENCE [LARGE SCALE GENOMIC DNA]</scope>
    <source>
        <strain evidence="2 3">L1 8-17</strain>
    </source>
</reference>
<dbReference type="AlphaFoldDB" id="A0A5A9YZI0"/>
<dbReference type="RefSeq" id="WP_146611024.1">
    <property type="nucleotide sequence ID" value="NZ_VINQ01000017.1"/>
</dbReference>
<comment type="caution">
    <text evidence="2">The sequence shown here is derived from an EMBL/GenBank/DDBJ whole genome shotgun (WGS) entry which is preliminary data.</text>
</comment>
<organism evidence="2 3">
    <name type="scientific">Aquicoccus porphyridii</name>
    <dbReference type="NCBI Taxonomy" id="1852029"/>
    <lineage>
        <taxon>Bacteria</taxon>
        <taxon>Pseudomonadati</taxon>
        <taxon>Pseudomonadota</taxon>
        <taxon>Alphaproteobacteria</taxon>
        <taxon>Rhodobacterales</taxon>
        <taxon>Paracoccaceae</taxon>
        <taxon>Aquicoccus</taxon>
    </lineage>
</organism>
<accession>A0A5A9YZI0</accession>
<name>A0A5A9YZI0_9RHOB</name>
<keyword evidence="1" id="KW-0472">Membrane</keyword>
<dbReference type="Proteomes" id="UP000325291">
    <property type="component" value="Unassembled WGS sequence"/>
</dbReference>
<sequence>MALIMTYLVSFAAGPLIFLGLVRARPSRGRVLIGAVSVVGLMVMAWVLRGMAQGPVLALAWLACLWLGWVVMIATAVQAARLRMQLPNIRKWSAAAGAVATGAPWFGLSLAMGT</sequence>
<dbReference type="EMBL" id="VINQ01000017">
    <property type="protein sequence ID" value="KAA0910274.1"/>
    <property type="molecule type" value="Genomic_DNA"/>
</dbReference>